<dbReference type="RefSeq" id="WP_410033324.1">
    <property type="nucleotide sequence ID" value="NZ_JBGMEH010000008.1"/>
</dbReference>
<proteinExistence type="predicted"/>
<name>A0ABW9MY06_9FIRM</name>
<sequence>MNKANSIKKKLNRLSNENKIQTLFFDEESDVLIILDLETIEYEGVYLKYDDEGSVVEINTATNSLKVNDDGKISRTKIDPLIRKSLDKVAVSKFNVKKIDEDYFSDLEDIFKDDIEAIQDEESKEIYKTVKETIKEIHDKDYDKDFIVSQIKRFEIVDKKDHFNLERYIGASKIKYNSAKNKITVRNNYNFKEKFTFTDVVNNFNTAVFLEVIRDYYRKIEFDKRRLSLDDAFVDGYPVFTHTAALGDKDKDYDDEKSN</sequence>
<protein>
    <submittedName>
        <fullName evidence="1">Uncharacterized protein</fullName>
    </submittedName>
</protein>
<accession>A0ABW9MY06</accession>
<gene>
    <name evidence="1" type="ORF">ACCQ40_08070</name>
</gene>
<evidence type="ECO:0000313" key="1">
    <source>
        <dbReference type="EMBL" id="MFO3716712.1"/>
    </source>
</evidence>
<reference evidence="1 2" key="1">
    <citation type="journal article" date="2025" name="Anaerobe">
        <title>Description of Anaerococcus kampingiae sp. nov., Anaerococcus groningensis sp. nov., Anaerococcus martiniensis sp. nov., and Anaerococcus cruorum sp. nov., isolated from human clinical specimens.</title>
        <authorList>
            <person name="Boiten K.E."/>
            <person name="Meijer J."/>
            <person name="van Wezel E.M."/>
            <person name="Veloo A.C.M."/>
        </authorList>
    </citation>
    <scope>NUCLEOTIDE SEQUENCE [LARGE SCALE GENOMIC DNA]</scope>
    <source>
        <strain evidence="1 2">ENR1039</strain>
    </source>
</reference>
<dbReference type="EMBL" id="JBGMEH010000008">
    <property type="protein sequence ID" value="MFO3716712.1"/>
    <property type="molecule type" value="Genomic_DNA"/>
</dbReference>
<keyword evidence="2" id="KW-1185">Reference proteome</keyword>
<dbReference type="Proteomes" id="UP001638015">
    <property type="component" value="Unassembled WGS sequence"/>
</dbReference>
<comment type="caution">
    <text evidence="1">The sequence shown here is derived from an EMBL/GenBank/DDBJ whole genome shotgun (WGS) entry which is preliminary data.</text>
</comment>
<evidence type="ECO:0000313" key="2">
    <source>
        <dbReference type="Proteomes" id="UP001638015"/>
    </source>
</evidence>
<organism evidence="1 2">
    <name type="scientific">Anaerococcus cruorum</name>
    <dbReference type="NCBI Taxonomy" id="3115617"/>
    <lineage>
        <taxon>Bacteria</taxon>
        <taxon>Bacillati</taxon>
        <taxon>Bacillota</taxon>
        <taxon>Tissierellia</taxon>
        <taxon>Tissierellales</taxon>
        <taxon>Peptoniphilaceae</taxon>
        <taxon>Anaerococcus</taxon>
    </lineage>
</organism>